<feature type="domain" description="AB hydrolase-1" evidence="1">
    <location>
        <begin position="42"/>
        <end position="269"/>
    </location>
</feature>
<dbReference type="InterPro" id="IPR000073">
    <property type="entry name" value="AB_hydrolase_1"/>
</dbReference>
<dbReference type="RefSeq" id="WP_357788936.1">
    <property type="nucleotide sequence ID" value="NZ_JBFAKC010000019.1"/>
</dbReference>
<dbReference type="GO" id="GO:0016787">
    <property type="term" value="F:hydrolase activity"/>
    <property type="evidence" value="ECO:0007669"/>
    <property type="project" value="UniProtKB-KW"/>
</dbReference>
<dbReference type="Pfam" id="PF12697">
    <property type="entry name" value="Abhydrolase_6"/>
    <property type="match status" value="1"/>
</dbReference>
<dbReference type="InterPro" id="IPR029058">
    <property type="entry name" value="AB_hydrolase_fold"/>
</dbReference>
<reference evidence="2 3" key="1">
    <citation type="submission" date="2024-06" db="EMBL/GenBank/DDBJ databases">
        <title>The Natural Products Discovery Center: Release of the First 8490 Sequenced Strains for Exploring Actinobacteria Biosynthetic Diversity.</title>
        <authorList>
            <person name="Kalkreuter E."/>
            <person name="Kautsar S.A."/>
            <person name="Yang D."/>
            <person name="Bader C.D."/>
            <person name="Teijaro C.N."/>
            <person name="Fluegel L."/>
            <person name="Davis C.M."/>
            <person name="Simpson J.R."/>
            <person name="Lauterbach L."/>
            <person name="Steele A.D."/>
            <person name="Gui C."/>
            <person name="Meng S."/>
            <person name="Li G."/>
            <person name="Viehrig K."/>
            <person name="Ye F."/>
            <person name="Su P."/>
            <person name="Kiefer A.F."/>
            <person name="Nichols A."/>
            <person name="Cepeda A.J."/>
            <person name="Yan W."/>
            <person name="Fan B."/>
            <person name="Jiang Y."/>
            <person name="Adhikari A."/>
            <person name="Zheng C.-J."/>
            <person name="Schuster L."/>
            <person name="Cowan T.M."/>
            <person name="Smanski M.J."/>
            <person name="Chevrette M.G."/>
            <person name="De Carvalho L.P.S."/>
            <person name="Shen B."/>
        </authorList>
    </citation>
    <scope>NUCLEOTIDE SEQUENCE [LARGE SCALE GENOMIC DNA]</scope>
    <source>
        <strain evidence="2 3">NPDC050403</strain>
    </source>
</reference>
<evidence type="ECO:0000313" key="3">
    <source>
        <dbReference type="Proteomes" id="UP001551695"/>
    </source>
</evidence>
<proteinExistence type="predicted"/>
<name>A0ABV3G355_9NOCA</name>
<evidence type="ECO:0000313" key="2">
    <source>
        <dbReference type="EMBL" id="MEV0712119.1"/>
    </source>
</evidence>
<protein>
    <submittedName>
        <fullName evidence="2">Alpha/beta hydrolase</fullName>
    </submittedName>
</protein>
<dbReference type="Proteomes" id="UP001551695">
    <property type="component" value="Unassembled WGS sequence"/>
</dbReference>
<dbReference type="Gene3D" id="3.40.50.1820">
    <property type="entry name" value="alpha/beta hydrolase"/>
    <property type="match status" value="1"/>
</dbReference>
<dbReference type="EMBL" id="JBFAKC010000019">
    <property type="protein sequence ID" value="MEV0712119.1"/>
    <property type="molecule type" value="Genomic_DNA"/>
</dbReference>
<gene>
    <name evidence="2" type="ORF">AB0I48_31620</name>
</gene>
<keyword evidence="3" id="KW-1185">Reference proteome</keyword>
<accession>A0ABV3G355</accession>
<sequence length="309" mass="33391">MTAPRLSTGYAASDTVAAREVEVDGIPMSALCAEVSDPRAVLVAVHGGATTSRYFDVPGRPRLSLLRVGATLGFSVLAVDRPGYGSSAPWGDRFESPERRVDACFRSVDALLAESARGAGVFLLGHSAGCDLAARMAADDRGDALLGLELAGTGVRRHAEASRIIEEMRHTRSAAGIRDLLWHPEHLYPPDVYGGKSLTCPSPRYEGAVVRDWPTEFPGLAGRVRVPVRFSYAEYERVWRSDPEALAEIAGFFTTAMRFVTHEQTGSGHNISVGFGAAAYHLGLLSFVEECALPMIERPFDEICTRVPE</sequence>
<dbReference type="SUPFAM" id="SSF53474">
    <property type="entry name" value="alpha/beta-Hydrolases"/>
    <property type="match status" value="1"/>
</dbReference>
<keyword evidence="2" id="KW-0378">Hydrolase</keyword>
<evidence type="ECO:0000259" key="1">
    <source>
        <dbReference type="Pfam" id="PF12697"/>
    </source>
</evidence>
<organism evidence="2 3">
    <name type="scientific">Nocardia aurea</name>
    <dbReference type="NCBI Taxonomy" id="2144174"/>
    <lineage>
        <taxon>Bacteria</taxon>
        <taxon>Bacillati</taxon>
        <taxon>Actinomycetota</taxon>
        <taxon>Actinomycetes</taxon>
        <taxon>Mycobacteriales</taxon>
        <taxon>Nocardiaceae</taxon>
        <taxon>Nocardia</taxon>
    </lineage>
</organism>
<comment type="caution">
    <text evidence="2">The sequence shown here is derived from an EMBL/GenBank/DDBJ whole genome shotgun (WGS) entry which is preliminary data.</text>
</comment>